<dbReference type="EMBL" id="MK500327">
    <property type="protein sequence ID" value="QBK85490.1"/>
    <property type="molecule type" value="Genomic_DNA"/>
</dbReference>
<comment type="similarity">
    <text evidence="1">Belongs to the protein disulfide isomerase family.</text>
</comment>
<protein>
    <submittedName>
        <fullName evidence="3">Thioredoxin</fullName>
    </submittedName>
</protein>
<name>A0A481YR80_9VIRU</name>
<feature type="domain" description="Thioredoxin" evidence="2">
    <location>
        <begin position="1"/>
        <end position="135"/>
    </location>
</feature>
<dbReference type="PROSITE" id="PS51352">
    <property type="entry name" value="THIOREDOXIN_2"/>
    <property type="match status" value="1"/>
</dbReference>
<gene>
    <name evidence="3" type="ORF">LCMAC101_00770</name>
</gene>
<evidence type="ECO:0000259" key="2">
    <source>
        <dbReference type="PROSITE" id="PS51352"/>
    </source>
</evidence>
<accession>A0A481YR80</accession>
<dbReference type="InterPro" id="IPR017937">
    <property type="entry name" value="Thioredoxin_CS"/>
</dbReference>
<reference evidence="3" key="1">
    <citation type="journal article" date="2019" name="MBio">
        <title>Virus Genomes from Deep Sea Sediments Expand the Ocean Megavirome and Support Independent Origins of Viral Gigantism.</title>
        <authorList>
            <person name="Backstrom D."/>
            <person name="Yutin N."/>
            <person name="Jorgensen S.L."/>
            <person name="Dharamshi J."/>
            <person name="Homa F."/>
            <person name="Zaremba-Niedwiedzka K."/>
            <person name="Spang A."/>
            <person name="Wolf Y.I."/>
            <person name="Koonin E.V."/>
            <person name="Ettema T.J."/>
        </authorList>
    </citation>
    <scope>NUCLEOTIDE SEQUENCE</scope>
</reference>
<dbReference type="Gene3D" id="3.40.30.10">
    <property type="entry name" value="Glutaredoxin"/>
    <property type="match status" value="1"/>
</dbReference>
<dbReference type="InterPro" id="IPR051063">
    <property type="entry name" value="PDI"/>
</dbReference>
<dbReference type="GO" id="GO:0006457">
    <property type="term" value="P:protein folding"/>
    <property type="evidence" value="ECO:0007669"/>
    <property type="project" value="TreeGrafter"/>
</dbReference>
<dbReference type="InterPro" id="IPR013766">
    <property type="entry name" value="Thioredoxin_domain"/>
</dbReference>
<evidence type="ECO:0000256" key="1">
    <source>
        <dbReference type="ARBA" id="ARBA00006347"/>
    </source>
</evidence>
<sequence>MDLPKKDSTSYFEGSRFVEELSPEDFDPVSPWKSKGNKCAIVLYYKPGCPHCKAVKDTWSKLGETAAFFDVYALNAEKHKAHVAKIREDMPNLITSYPTIIIYKDGSPQEHYQGERSVGKLTGACMRVCIKKYGFS</sequence>
<organism evidence="3">
    <name type="scientific">Marseillevirus LCMAC101</name>
    <dbReference type="NCBI Taxonomy" id="2506602"/>
    <lineage>
        <taxon>Viruses</taxon>
        <taxon>Varidnaviria</taxon>
        <taxon>Bamfordvirae</taxon>
        <taxon>Nucleocytoviricota</taxon>
        <taxon>Megaviricetes</taxon>
        <taxon>Pimascovirales</taxon>
        <taxon>Pimascovirales incertae sedis</taxon>
        <taxon>Marseilleviridae</taxon>
    </lineage>
</organism>
<dbReference type="Pfam" id="PF00085">
    <property type="entry name" value="Thioredoxin"/>
    <property type="match status" value="1"/>
</dbReference>
<dbReference type="GO" id="GO:0003756">
    <property type="term" value="F:protein disulfide isomerase activity"/>
    <property type="evidence" value="ECO:0007669"/>
    <property type="project" value="TreeGrafter"/>
</dbReference>
<proteinExistence type="inferred from homology"/>
<evidence type="ECO:0000313" key="3">
    <source>
        <dbReference type="EMBL" id="QBK85490.1"/>
    </source>
</evidence>
<dbReference type="InterPro" id="IPR036249">
    <property type="entry name" value="Thioredoxin-like_sf"/>
</dbReference>
<dbReference type="SUPFAM" id="SSF52833">
    <property type="entry name" value="Thioredoxin-like"/>
    <property type="match status" value="1"/>
</dbReference>
<dbReference type="PROSITE" id="PS00194">
    <property type="entry name" value="THIOREDOXIN_1"/>
    <property type="match status" value="1"/>
</dbReference>
<dbReference type="PANTHER" id="PTHR45672:SF11">
    <property type="entry name" value="PROTEIN DISULFIDE-ISOMERASE C17H9.14C"/>
    <property type="match status" value="1"/>
</dbReference>
<dbReference type="CDD" id="cd02961">
    <property type="entry name" value="PDI_a_family"/>
    <property type="match status" value="1"/>
</dbReference>
<dbReference type="PANTHER" id="PTHR45672">
    <property type="entry name" value="PROTEIN DISULFIDE-ISOMERASE C17H9.14C-RELATED"/>
    <property type="match status" value="1"/>
</dbReference>
<dbReference type="PROSITE" id="PS51354">
    <property type="entry name" value="GLUTAREDOXIN_2"/>
    <property type="match status" value="1"/>
</dbReference>